<keyword evidence="1" id="KW-0175">Coiled coil</keyword>
<accession>A0A7X6KS71</accession>
<name>A0A7X6KS71_9CELL</name>
<evidence type="ECO:0000313" key="2">
    <source>
        <dbReference type="EMBL" id="NKY21301.1"/>
    </source>
</evidence>
<protein>
    <submittedName>
        <fullName evidence="2">Uncharacterized protein</fullName>
    </submittedName>
</protein>
<proteinExistence type="predicted"/>
<reference evidence="2 3" key="1">
    <citation type="submission" date="2020-04" db="EMBL/GenBank/DDBJ databases">
        <title>MicrobeNet Type strains.</title>
        <authorList>
            <person name="Nicholson A.C."/>
        </authorList>
    </citation>
    <scope>NUCLEOTIDE SEQUENCE [LARGE SCALE GENOMIC DNA]</scope>
    <source>
        <strain evidence="2 3">ATCC BAA-788</strain>
    </source>
</reference>
<gene>
    <name evidence="2" type="ORF">HGA03_01315</name>
</gene>
<dbReference type="RefSeq" id="WP_168628410.1">
    <property type="nucleotide sequence ID" value="NZ_BONL01000003.1"/>
</dbReference>
<evidence type="ECO:0000313" key="3">
    <source>
        <dbReference type="Proteomes" id="UP000581206"/>
    </source>
</evidence>
<evidence type="ECO:0000256" key="1">
    <source>
        <dbReference type="SAM" id="Coils"/>
    </source>
</evidence>
<comment type="caution">
    <text evidence="2">The sequence shown here is derived from an EMBL/GenBank/DDBJ whole genome shotgun (WGS) entry which is preliminary data.</text>
</comment>
<dbReference type="AlphaFoldDB" id="A0A7X6KS71"/>
<feature type="coiled-coil region" evidence="1">
    <location>
        <begin position="89"/>
        <end position="162"/>
    </location>
</feature>
<sequence>MSRSDRFPDAGDVPGCRVAAWALEDAAQQLAERRTSAVTAAGSLTGDVWSGQAAQAFLTAATSVSDTATATAEGWLRLSQAIAGYATALEQLQAEGDTIRLRLDSAQDLRTGYQRQLTAAQEQVTTGNATAGGSVGSLSFLVAEAQQSIDRELSALADLADQRRALDARTVNELQGTPGPGAAAWAGLAYRPNGSIRPPEDIVDDLLDRINDADGRTAEDYDLVARFLAQYSSDPDVMAAFYAGLGPEGLAGFMAEFSTAGDLHGAFHGGVTAAQLSGLLCTGWVTASLTWDTDTARQWGEGLIDTADGYARGLVVPFLLAADGLNPQVAVGAFTRVEQLRTEDPERFALVTRTGGLPTIDFLGYTRAEFEAGVLAGLGGGGPTLMGAIFGQLARVPGEALGLLEGAAGAFWFGEWDWSPDGFEGPAAVIQAIVTSPEAVDARAQDPMGATWGGIVDFASQAFERLGGNLHLQVGAMSPEASRDIALAMGVFVPEVVSGMGNLGSFEGDRITVEVLIGGVLVEVPALATSLGNLSRLLGIATTDVSAAAAFGGRITDYTDRVLTHLTGSGHPNDTTAEKLLAGLGGLYGMTYASASAEAGHHAELIDGQAREELDFTMRLIGAIPGLSTGTAAVDWLAQVALGNIDLLAESQWSALMTPGELAALRESGMGQGESTLSTAITDKLTEAWPRIDPPYGTTLGTLTKATTDEYGDKATALNAGVTSSMYDVLVINENGEIEARNRGDMP</sequence>
<dbReference type="EMBL" id="JAAXOX010000001">
    <property type="protein sequence ID" value="NKY21301.1"/>
    <property type="molecule type" value="Genomic_DNA"/>
</dbReference>
<dbReference type="Proteomes" id="UP000581206">
    <property type="component" value="Unassembled WGS sequence"/>
</dbReference>
<keyword evidence="3" id="KW-1185">Reference proteome</keyword>
<organism evidence="2 3">
    <name type="scientific">Cellulomonas denverensis</name>
    <dbReference type="NCBI Taxonomy" id="264297"/>
    <lineage>
        <taxon>Bacteria</taxon>
        <taxon>Bacillati</taxon>
        <taxon>Actinomycetota</taxon>
        <taxon>Actinomycetes</taxon>
        <taxon>Micrococcales</taxon>
        <taxon>Cellulomonadaceae</taxon>
        <taxon>Cellulomonas</taxon>
    </lineage>
</organism>